<gene>
    <name evidence="17" type="primary">slc2a9l1</name>
</gene>
<feature type="domain" description="Major facilitator superfamily (MFS) profile" evidence="16">
    <location>
        <begin position="17"/>
        <end position="459"/>
    </location>
</feature>
<dbReference type="GeneID" id="114800748"/>
<evidence type="ECO:0000313" key="18">
    <source>
        <dbReference type="Proteomes" id="UP000694580"/>
    </source>
</evidence>
<keyword evidence="9 15" id="KW-0812">Transmembrane</keyword>
<dbReference type="GO" id="GO:0055056">
    <property type="term" value="F:D-glucose transmembrane transporter activity"/>
    <property type="evidence" value="ECO:0007669"/>
    <property type="project" value="TreeGrafter"/>
</dbReference>
<evidence type="ECO:0000256" key="12">
    <source>
        <dbReference type="ARBA" id="ARBA00029961"/>
    </source>
</evidence>
<feature type="transmembrane region" description="Helical" evidence="15">
    <location>
        <begin position="64"/>
        <end position="84"/>
    </location>
</feature>
<dbReference type="GO" id="GO:1990539">
    <property type="term" value="P:fructose import across plasma membrane"/>
    <property type="evidence" value="ECO:0007669"/>
    <property type="project" value="UniProtKB-ARBA"/>
</dbReference>
<evidence type="ECO:0000256" key="11">
    <source>
        <dbReference type="ARBA" id="ARBA00023136"/>
    </source>
</evidence>
<evidence type="ECO:0000256" key="1">
    <source>
        <dbReference type="ARBA" id="ARBA00000590"/>
    </source>
</evidence>
<comment type="subcellular location">
    <subcellularLocation>
        <location evidence="2">Cell membrane</location>
        <location evidence="2">Sarcolemma</location>
    </subcellularLocation>
    <subcellularLocation>
        <location evidence="3">Cell membrane</location>
        <topology evidence="3">Multi-pass membrane protein</topology>
    </subcellularLocation>
</comment>
<feature type="transmembrane region" description="Helical" evidence="15">
    <location>
        <begin position="12"/>
        <end position="30"/>
    </location>
</feature>
<feature type="transmembrane region" description="Helical" evidence="15">
    <location>
        <begin position="366"/>
        <end position="393"/>
    </location>
</feature>
<evidence type="ECO:0000256" key="3">
    <source>
        <dbReference type="ARBA" id="ARBA00004651"/>
    </source>
</evidence>
<dbReference type="GO" id="GO:0005353">
    <property type="term" value="F:fructose transmembrane transporter activity"/>
    <property type="evidence" value="ECO:0007669"/>
    <property type="project" value="UniProtKB-ARBA"/>
</dbReference>
<feature type="transmembrane region" description="Helical" evidence="15">
    <location>
        <begin position="405"/>
        <end position="429"/>
    </location>
</feature>
<comment type="catalytic activity">
    <reaction evidence="1">
        <text>D-fructose(out) = D-fructose(in)</text>
        <dbReference type="Rhea" id="RHEA:60372"/>
        <dbReference type="ChEBI" id="CHEBI:37721"/>
    </reaction>
</comment>
<evidence type="ECO:0000259" key="16">
    <source>
        <dbReference type="PROSITE" id="PS50850"/>
    </source>
</evidence>
<dbReference type="InterPro" id="IPR045263">
    <property type="entry name" value="GLUT"/>
</dbReference>
<dbReference type="GO" id="GO:0046323">
    <property type="term" value="P:D-glucose import"/>
    <property type="evidence" value="ECO:0007669"/>
    <property type="project" value="TreeGrafter"/>
</dbReference>
<dbReference type="GO" id="GO:0070837">
    <property type="term" value="P:dehydroascorbic acid transport"/>
    <property type="evidence" value="ECO:0007669"/>
    <property type="project" value="TreeGrafter"/>
</dbReference>
<dbReference type="GO" id="GO:0042383">
    <property type="term" value="C:sarcolemma"/>
    <property type="evidence" value="ECO:0007669"/>
    <property type="project" value="UniProtKB-SubCell"/>
</dbReference>
<dbReference type="InterPro" id="IPR020846">
    <property type="entry name" value="MFS_dom"/>
</dbReference>
<sequence>MESLLKQLTQGRALFFIIVLGIGGTFQTGYHVTAISSPSPFIKSFINSSLTGRFEVAEPETVRFIWSAVVGLYGLGGLFGSMGIKLMTGKLGRKKTLLWNDVISMAAAVVMFTSKSANSFEMILLSRFFFGFVAGLGQHVHIIYLGESSPKRIRGLVTLTSSTILSMGKLSGQVAGLNETLGSQDCWNILLCLAAFFSAAQLLALPFFPEAPRYLLIEKNNREECQQALRCLWGSGDHSKEIEEMLEEQVAIGSERSTGLLELLRDKRLRWQILTVLVLQISIQFCGISAISMFSYKIFQEAGIAEDKIRYVTLGVGMSEVLTSITCGFLIERVGRRVLLWGAFAGMSLIMSLLTITLHLQAFSTWLPYCSVVLIFLFVFFYCGGPAGVFPSLSHEIFIQSCRPAAFVFTGMLRWLGFSVVGFAFPFLIDHLKSFIFLLFACICLAAALYVFFVLPETKGKTLLEIAEEFDRIEVCRSPSSDDRCLQKQETRL</sequence>
<proteinExistence type="inferred from homology"/>
<dbReference type="NCBIfam" id="TIGR00879">
    <property type="entry name" value="SP"/>
    <property type="match status" value="1"/>
</dbReference>
<accession>A0AAY4C0T2</accession>
<evidence type="ECO:0000256" key="10">
    <source>
        <dbReference type="ARBA" id="ARBA00022989"/>
    </source>
</evidence>
<comment type="similarity">
    <text evidence="4">Belongs to the major facilitator superfamily. Sugar transporter (TC 2.A.1.1) family. Glucose transporter subfamily.</text>
</comment>
<evidence type="ECO:0000313" key="17">
    <source>
        <dbReference type="Ensembl" id="ENSDCDP00010026101.1"/>
    </source>
</evidence>
<dbReference type="GeneTree" id="ENSGT00940000166173"/>
<evidence type="ECO:0000256" key="14">
    <source>
        <dbReference type="RuleBase" id="RU003346"/>
    </source>
</evidence>
<evidence type="ECO:0000256" key="5">
    <source>
        <dbReference type="ARBA" id="ARBA00015973"/>
    </source>
</evidence>
<evidence type="ECO:0000256" key="13">
    <source>
        <dbReference type="ARBA" id="ARBA00031099"/>
    </source>
</evidence>
<dbReference type="RefSeq" id="XP_028854320.1">
    <property type="nucleotide sequence ID" value="XM_028998487.1"/>
</dbReference>
<reference evidence="17" key="2">
    <citation type="submission" date="2025-08" db="UniProtKB">
        <authorList>
            <consortium name="Ensembl"/>
        </authorList>
    </citation>
    <scope>IDENTIFICATION</scope>
</reference>
<dbReference type="SUPFAM" id="SSF103473">
    <property type="entry name" value="MFS general substrate transporter"/>
    <property type="match status" value="1"/>
</dbReference>
<dbReference type="InterPro" id="IPR036259">
    <property type="entry name" value="MFS_trans_sf"/>
</dbReference>
<evidence type="ECO:0000256" key="6">
    <source>
        <dbReference type="ARBA" id="ARBA00022448"/>
    </source>
</evidence>
<dbReference type="AlphaFoldDB" id="A0AAY4C0T2"/>
<dbReference type="PANTHER" id="PTHR23503">
    <property type="entry name" value="SOLUTE CARRIER FAMILY 2"/>
    <property type="match status" value="1"/>
</dbReference>
<feature type="transmembrane region" description="Helical" evidence="15">
    <location>
        <begin position="96"/>
        <end position="113"/>
    </location>
</feature>
<feature type="transmembrane region" description="Helical" evidence="15">
    <location>
        <begin position="311"/>
        <end position="331"/>
    </location>
</feature>
<dbReference type="InterPro" id="IPR003663">
    <property type="entry name" value="Sugar/inositol_transpt"/>
</dbReference>
<keyword evidence="6 14" id="KW-0813">Transport</keyword>
<dbReference type="PANTHER" id="PTHR23503:SF130">
    <property type="entry name" value="SOLUTE CARRIER FAMILY 2 (FACILITATED GLUCOSE TRANSPORTER), MEMBER 9-LIKE 1"/>
    <property type="match status" value="1"/>
</dbReference>
<dbReference type="PROSITE" id="PS50850">
    <property type="entry name" value="MFS"/>
    <property type="match status" value="1"/>
</dbReference>
<dbReference type="Gene3D" id="1.20.1250.20">
    <property type="entry name" value="MFS general substrate transporter like domains"/>
    <property type="match status" value="1"/>
</dbReference>
<evidence type="ECO:0000256" key="15">
    <source>
        <dbReference type="SAM" id="Phobius"/>
    </source>
</evidence>
<feature type="transmembrane region" description="Helical" evidence="15">
    <location>
        <begin position="435"/>
        <end position="455"/>
    </location>
</feature>
<dbReference type="Proteomes" id="UP000694580">
    <property type="component" value="Chromosome 12"/>
</dbReference>
<keyword evidence="10 15" id="KW-1133">Transmembrane helix</keyword>
<name>A0AAY4C0T2_9TELE</name>
<dbReference type="InterPro" id="IPR005828">
    <property type="entry name" value="MFS_sugar_transport-like"/>
</dbReference>
<evidence type="ECO:0000256" key="4">
    <source>
        <dbReference type="ARBA" id="ARBA00007004"/>
    </source>
</evidence>
<feature type="transmembrane region" description="Helical" evidence="15">
    <location>
        <begin position="338"/>
        <end position="360"/>
    </location>
</feature>
<organism evidence="17 18">
    <name type="scientific">Denticeps clupeoides</name>
    <name type="common">denticle herring</name>
    <dbReference type="NCBI Taxonomy" id="299321"/>
    <lineage>
        <taxon>Eukaryota</taxon>
        <taxon>Metazoa</taxon>
        <taxon>Chordata</taxon>
        <taxon>Craniata</taxon>
        <taxon>Vertebrata</taxon>
        <taxon>Euteleostomi</taxon>
        <taxon>Actinopterygii</taxon>
        <taxon>Neopterygii</taxon>
        <taxon>Teleostei</taxon>
        <taxon>Clupei</taxon>
        <taxon>Clupeiformes</taxon>
        <taxon>Denticipitoidei</taxon>
        <taxon>Denticipitidae</taxon>
        <taxon>Denticeps</taxon>
    </lineage>
</organism>
<protein>
    <recommendedName>
        <fullName evidence="5">Solute carrier family 2, facilitated glucose transporter member 5</fullName>
    </recommendedName>
    <alternativeName>
        <fullName evidence="13">Fructose transporter</fullName>
    </alternativeName>
    <alternativeName>
        <fullName evidence="12">Glucose transporter type 5, small intestine</fullName>
    </alternativeName>
</protein>
<evidence type="ECO:0000256" key="9">
    <source>
        <dbReference type="ARBA" id="ARBA00022692"/>
    </source>
</evidence>
<evidence type="ECO:0000256" key="7">
    <source>
        <dbReference type="ARBA" id="ARBA00022475"/>
    </source>
</evidence>
<evidence type="ECO:0000256" key="8">
    <source>
        <dbReference type="ARBA" id="ARBA00022597"/>
    </source>
</evidence>
<reference evidence="17" key="3">
    <citation type="submission" date="2025-09" db="UniProtKB">
        <authorList>
            <consortium name="Ensembl"/>
        </authorList>
    </citation>
    <scope>IDENTIFICATION</scope>
</reference>
<keyword evidence="8" id="KW-0762">Sugar transport</keyword>
<keyword evidence="7" id="KW-1003">Cell membrane</keyword>
<evidence type="ECO:0000256" key="2">
    <source>
        <dbReference type="ARBA" id="ARBA00004135"/>
    </source>
</evidence>
<keyword evidence="11 15" id="KW-0472">Membrane</keyword>
<keyword evidence="18" id="KW-1185">Reference proteome</keyword>
<dbReference type="Pfam" id="PF00083">
    <property type="entry name" value="Sugar_tr"/>
    <property type="match status" value="1"/>
</dbReference>
<dbReference type="FunFam" id="1.20.1250.20:FF:001511">
    <property type="entry name" value="Solute carrier family 2, facilitated glucose transporter member 5"/>
    <property type="match status" value="1"/>
</dbReference>
<dbReference type="Ensembl" id="ENSDCDT00010032254.1">
    <property type="protein sequence ID" value="ENSDCDP00010026101.1"/>
    <property type="gene ID" value="ENSDCDG00010016485.1"/>
</dbReference>
<feature type="transmembrane region" description="Helical" evidence="15">
    <location>
        <begin position="125"/>
        <end position="144"/>
    </location>
</feature>
<reference evidence="17 18" key="1">
    <citation type="submission" date="2020-06" db="EMBL/GenBank/DDBJ databases">
        <authorList>
            <consortium name="Wellcome Sanger Institute Data Sharing"/>
        </authorList>
    </citation>
    <scope>NUCLEOTIDE SEQUENCE [LARGE SCALE GENOMIC DNA]</scope>
</reference>
<feature type="transmembrane region" description="Helical" evidence="15">
    <location>
        <begin position="273"/>
        <end position="299"/>
    </location>
</feature>